<dbReference type="Proteomes" id="UP001552427">
    <property type="component" value="Unassembled WGS sequence"/>
</dbReference>
<keyword evidence="1" id="KW-0472">Membrane</keyword>
<dbReference type="EMBL" id="JBFARM010000003">
    <property type="protein sequence ID" value="MEV4286117.1"/>
    <property type="molecule type" value="Genomic_DNA"/>
</dbReference>
<evidence type="ECO:0000313" key="3">
    <source>
        <dbReference type="Proteomes" id="UP001552427"/>
    </source>
</evidence>
<keyword evidence="1" id="KW-1133">Transmembrane helix</keyword>
<protein>
    <submittedName>
        <fullName evidence="2">Uncharacterized protein</fullName>
    </submittedName>
</protein>
<evidence type="ECO:0000256" key="1">
    <source>
        <dbReference type="SAM" id="Phobius"/>
    </source>
</evidence>
<keyword evidence="3" id="KW-1185">Reference proteome</keyword>
<reference evidence="2 3" key="1">
    <citation type="submission" date="2024-06" db="EMBL/GenBank/DDBJ databases">
        <title>The Natural Products Discovery Center: Release of the First 8490 Sequenced Strains for Exploring Actinobacteria Biosynthetic Diversity.</title>
        <authorList>
            <person name="Kalkreuter E."/>
            <person name="Kautsar S.A."/>
            <person name="Yang D."/>
            <person name="Bader C.D."/>
            <person name="Teijaro C.N."/>
            <person name="Fluegel L."/>
            <person name="Davis C.M."/>
            <person name="Simpson J.R."/>
            <person name="Lauterbach L."/>
            <person name="Steele A.D."/>
            <person name="Gui C."/>
            <person name="Meng S."/>
            <person name="Li G."/>
            <person name="Viehrig K."/>
            <person name="Ye F."/>
            <person name="Su P."/>
            <person name="Kiefer A.F."/>
            <person name="Nichols A."/>
            <person name="Cepeda A.J."/>
            <person name="Yan W."/>
            <person name="Fan B."/>
            <person name="Jiang Y."/>
            <person name="Adhikari A."/>
            <person name="Zheng C.-J."/>
            <person name="Schuster L."/>
            <person name="Cowan T.M."/>
            <person name="Smanski M.J."/>
            <person name="Chevrette M.G."/>
            <person name="De Carvalho L.P.S."/>
            <person name="Shen B."/>
        </authorList>
    </citation>
    <scope>NUCLEOTIDE SEQUENCE [LARGE SCALE GENOMIC DNA]</scope>
    <source>
        <strain evidence="2 3">NPDC049574</strain>
    </source>
</reference>
<gene>
    <name evidence="2" type="ORF">AB0K40_11500</name>
</gene>
<proteinExistence type="predicted"/>
<comment type="caution">
    <text evidence="2">The sequence shown here is derived from an EMBL/GenBank/DDBJ whole genome shotgun (WGS) entry which is preliminary data.</text>
</comment>
<sequence>MAVSFRVSFKDKLLQELRAEAAAVSWEPRPARRPARRLVVAAGLVAAVTAVVAVAVPLASETPAFAVVKNPDGTVTVRINEFVRPKELEKRLREEGVRAMIDYVPYGQTCREPRGETVPQPQRMPLRRLDGPGFWIDPKDFGPDETLVVVMHSAAGDPAKSNGGGVGVIRGPVAPCELVPAEVSGADRE</sequence>
<name>A0ABV3H0Q9_9ACTN</name>
<feature type="transmembrane region" description="Helical" evidence="1">
    <location>
        <begin position="38"/>
        <end position="59"/>
    </location>
</feature>
<organism evidence="2 3">
    <name type="scientific">Nonomuraea bangladeshensis</name>
    <dbReference type="NCBI Taxonomy" id="404385"/>
    <lineage>
        <taxon>Bacteria</taxon>
        <taxon>Bacillati</taxon>
        <taxon>Actinomycetota</taxon>
        <taxon>Actinomycetes</taxon>
        <taxon>Streptosporangiales</taxon>
        <taxon>Streptosporangiaceae</taxon>
        <taxon>Nonomuraea</taxon>
    </lineage>
</organism>
<dbReference type="RefSeq" id="WP_364447763.1">
    <property type="nucleotide sequence ID" value="NZ_JBFARM010000003.1"/>
</dbReference>
<evidence type="ECO:0000313" key="2">
    <source>
        <dbReference type="EMBL" id="MEV4286117.1"/>
    </source>
</evidence>
<keyword evidence="1" id="KW-0812">Transmembrane</keyword>
<accession>A0ABV3H0Q9</accession>